<name>A0AAD9ILX4_PROWI</name>
<gene>
    <name evidence="1" type="ORF">QBZ16_002416</name>
</gene>
<organism evidence="1 2">
    <name type="scientific">Prototheca wickerhamii</name>
    <dbReference type="NCBI Taxonomy" id="3111"/>
    <lineage>
        <taxon>Eukaryota</taxon>
        <taxon>Viridiplantae</taxon>
        <taxon>Chlorophyta</taxon>
        <taxon>core chlorophytes</taxon>
        <taxon>Trebouxiophyceae</taxon>
        <taxon>Chlorellales</taxon>
        <taxon>Chlorellaceae</taxon>
        <taxon>Prototheca</taxon>
    </lineage>
</organism>
<accession>A0AAD9ILX4</accession>
<comment type="caution">
    <text evidence="1">The sequence shown here is derived from an EMBL/GenBank/DDBJ whole genome shotgun (WGS) entry which is preliminary data.</text>
</comment>
<evidence type="ECO:0000313" key="2">
    <source>
        <dbReference type="Proteomes" id="UP001255856"/>
    </source>
</evidence>
<proteinExistence type="predicted"/>
<protein>
    <submittedName>
        <fullName evidence="1">Uncharacterized protein</fullName>
    </submittedName>
</protein>
<keyword evidence="2" id="KW-1185">Reference proteome</keyword>
<dbReference type="EMBL" id="JASFZW010000002">
    <property type="protein sequence ID" value="KAK2080021.1"/>
    <property type="molecule type" value="Genomic_DNA"/>
</dbReference>
<evidence type="ECO:0000313" key="1">
    <source>
        <dbReference type="EMBL" id="KAK2080021.1"/>
    </source>
</evidence>
<sequence>MPVCTLTPRDARLATSLKQRLEASAPDWAVELGDMLAADAKADIEALPKAVLADALLAELQAAFAQT</sequence>
<dbReference type="AlphaFoldDB" id="A0AAD9ILX4"/>
<dbReference type="Gene3D" id="3.40.1360.10">
    <property type="match status" value="1"/>
</dbReference>
<dbReference type="Proteomes" id="UP001255856">
    <property type="component" value="Unassembled WGS sequence"/>
</dbReference>
<reference evidence="1" key="1">
    <citation type="submission" date="2021-01" db="EMBL/GenBank/DDBJ databases">
        <authorList>
            <person name="Eckstrom K.M.E."/>
        </authorList>
    </citation>
    <scope>NUCLEOTIDE SEQUENCE</scope>
    <source>
        <strain evidence="1">UVCC 0001</strain>
    </source>
</reference>